<reference evidence="5 6" key="1">
    <citation type="submission" date="2021-05" db="EMBL/GenBank/DDBJ databases">
        <title>Kineosporia and Streptomyces sp. nov. two new marine actinobacteria isolated from Coral.</title>
        <authorList>
            <person name="Buangrab K."/>
            <person name="Sutthacheep M."/>
            <person name="Yeemin T."/>
            <person name="Harunari E."/>
            <person name="Igarashi Y."/>
            <person name="Kanchanasin P."/>
            <person name="Tanasupawat S."/>
            <person name="Phongsopitanun W."/>
        </authorList>
    </citation>
    <scope>NUCLEOTIDE SEQUENCE [LARGE SCALE GENOMIC DNA]</scope>
    <source>
        <strain evidence="5 6">J2-2</strain>
    </source>
</reference>
<keyword evidence="4" id="KW-0720">Serine protease</keyword>
<dbReference type="PANTHER" id="PTHR20842:SF0">
    <property type="entry name" value="ALPHA-ASPARTYL DIPEPTIDASE"/>
    <property type="match status" value="1"/>
</dbReference>
<gene>
    <name evidence="5" type="primary">pepE</name>
    <name evidence="5" type="ORF">KIH74_23935</name>
</gene>
<dbReference type="InterPro" id="IPR029062">
    <property type="entry name" value="Class_I_gatase-like"/>
</dbReference>
<dbReference type="EC" id="3.4.13.21" evidence="5"/>
<evidence type="ECO:0000313" key="6">
    <source>
        <dbReference type="Proteomes" id="UP001197247"/>
    </source>
</evidence>
<dbReference type="EMBL" id="JAHBAY010000010">
    <property type="protein sequence ID" value="MBT0772014.1"/>
    <property type="molecule type" value="Genomic_DNA"/>
</dbReference>
<accession>A0ABS5TQM2</accession>
<dbReference type="InterPro" id="IPR005320">
    <property type="entry name" value="Peptidase_S51"/>
</dbReference>
<name>A0ABS5TQM2_9ACTN</name>
<dbReference type="Pfam" id="PF03575">
    <property type="entry name" value="Peptidase_S51"/>
    <property type="match status" value="1"/>
</dbReference>
<dbReference type="NCBIfam" id="NF003642">
    <property type="entry name" value="PRK05282.1"/>
    <property type="match status" value="1"/>
</dbReference>
<comment type="similarity">
    <text evidence="1">Belongs to the peptidase S51 family.</text>
</comment>
<organism evidence="5 6">
    <name type="scientific">Kineosporia corallincola</name>
    <dbReference type="NCBI Taxonomy" id="2835133"/>
    <lineage>
        <taxon>Bacteria</taxon>
        <taxon>Bacillati</taxon>
        <taxon>Actinomycetota</taxon>
        <taxon>Actinomycetes</taxon>
        <taxon>Kineosporiales</taxon>
        <taxon>Kineosporiaceae</taxon>
        <taxon>Kineosporia</taxon>
    </lineage>
</organism>
<keyword evidence="6" id="KW-1185">Reference proteome</keyword>
<evidence type="ECO:0000256" key="4">
    <source>
        <dbReference type="ARBA" id="ARBA00022825"/>
    </source>
</evidence>
<sequence length="250" mass="26245">MELLLLSNTTNHGGTPYGHVRADLADFVRGITKGVFVPFALADHDAYTASVAVPYAEAGVELTGLHTVGDAAAQAAAVASAELVVVGGGNTFRLLRTLQRAGLVQPLREAVAAGTRYVGTSAGTNITAPTIRTTNDMPIVEPDSFEALNFVPFQINPHYIDADPASRHMGETRETRLREFGEENDVPVLGLREGTYLRVSGETARIGGKAVSPLAPGPAILFRQGAEPEEIAGDVSGLLALPAEYDSPLG</sequence>
<evidence type="ECO:0000313" key="5">
    <source>
        <dbReference type="EMBL" id="MBT0772014.1"/>
    </source>
</evidence>
<evidence type="ECO:0000256" key="1">
    <source>
        <dbReference type="ARBA" id="ARBA00006534"/>
    </source>
</evidence>
<keyword evidence="2" id="KW-0645">Protease</keyword>
<dbReference type="RefSeq" id="WP_214158373.1">
    <property type="nucleotide sequence ID" value="NZ_JAHBAY010000010.1"/>
</dbReference>
<dbReference type="SUPFAM" id="SSF52317">
    <property type="entry name" value="Class I glutamine amidotransferase-like"/>
    <property type="match status" value="1"/>
</dbReference>
<comment type="caution">
    <text evidence="5">The sequence shown here is derived from an EMBL/GenBank/DDBJ whole genome shotgun (WGS) entry which is preliminary data.</text>
</comment>
<dbReference type="PANTHER" id="PTHR20842">
    <property type="entry name" value="PROTEASE S51 ALPHA-ASPARTYL DIPEPTIDASE"/>
    <property type="match status" value="1"/>
</dbReference>
<proteinExistence type="inferred from homology"/>
<dbReference type="GO" id="GO:0016805">
    <property type="term" value="F:dipeptidase activity"/>
    <property type="evidence" value="ECO:0007669"/>
    <property type="project" value="UniProtKB-KW"/>
</dbReference>
<protein>
    <submittedName>
        <fullName evidence="5">Dipeptidase PepE</fullName>
        <ecNumber evidence="5">3.4.13.21</ecNumber>
    </submittedName>
</protein>
<dbReference type="CDD" id="cd03146">
    <property type="entry name" value="GAT1_Peptidase_E"/>
    <property type="match status" value="1"/>
</dbReference>
<evidence type="ECO:0000256" key="2">
    <source>
        <dbReference type="ARBA" id="ARBA00022670"/>
    </source>
</evidence>
<dbReference type="Gene3D" id="3.40.50.880">
    <property type="match status" value="1"/>
</dbReference>
<evidence type="ECO:0000256" key="3">
    <source>
        <dbReference type="ARBA" id="ARBA00022801"/>
    </source>
</evidence>
<dbReference type="Proteomes" id="UP001197247">
    <property type="component" value="Unassembled WGS sequence"/>
</dbReference>
<keyword evidence="3 5" id="KW-0378">Hydrolase</keyword>
<keyword evidence="5" id="KW-0224">Dipeptidase</keyword>